<dbReference type="GO" id="GO:0006950">
    <property type="term" value="P:response to stress"/>
    <property type="evidence" value="ECO:0007669"/>
    <property type="project" value="UniProtKB-ARBA"/>
</dbReference>
<evidence type="ECO:0000313" key="2">
    <source>
        <dbReference type="EMBL" id="AOB42359.1"/>
    </source>
</evidence>
<dbReference type="RefSeq" id="WP_064534782.1">
    <property type="nucleotide sequence ID" value="NZ_KX118105.1"/>
</dbReference>
<evidence type="ECO:0000259" key="1">
    <source>
        <dbReference type="Pfam" id="PF10263"/>
    </source>
</evidence>
<keyword evidence="2" id="KW-0614">Plasmid</keyword>
<reference evidence="2" key="1">
    <citation type="journal article" date="2016" name="Gut Pathog.">
        <title>Genome sequence of OXA-23 producing Acinetobacter baumannii IHIT7853, a carbapenem-resistant strain from a cat belonging to international clone IC1.</title>
        <authorList>
            <person name="Ewers C."/>
            <person name="Klotz P."/>
            <person name="Scheufen S."/>
            <person name="Leidner U."/>
            <person name="Gottig S."/>
            <person name="Semmler T."/>
        </authorList>
    </citation>
    <scope>NUCLEOTIDE SEQUENCE</scope>
    <source>
        <strain evidence="2">IHIT7853</strain>
        <plasmid evidence="2">IHIT7853-OXA-23</plasmid>
    </source>
</reference>
<sequence>MILNSPTEEIYLKLQRAFQKFNEQLFGGSLSNCVITLRANKRTAGYFYKNRFGSKGNDSLYHEIALNPEWFGVMENIDIYQTLTHEMVHQWQFEFGMPSRAGYHNEEWSAKMQSIGLMPSHNGKPGGKKTGQNMSDYVIPGGMLEQAYKELVEENCIVTWYDRIILSSEQIGPIRAKLEKEILQIQLSGGDQHKLQEKELIISALSKMEIIKMKPPGNNGDKNKKKYSCPGCKSNVWGKPQLNLVCGDCLKKYQLIDL</sequence>
<feature type="domain" description="SprT-like" evidence="1">
    <location>
        <begin position="15"/>
        <end position="117"/>
    </location>
</feature>
<dbReference type="InterPro" id="IPR006640">
    <property type="entry name" value="SprT-like_domain"/>
</dbReference>
<organism evidence="2">
    <name type="scientific">Acinetobacter baumannii</name>
    <dbReference type="NCBI Taxonomy" id="470"/>
    <lineage>
        <taxon>Bacteria</taxon>
        <taxon>Pseudomonadati</taxon>
        <taxon>Pseudomonadota</taxon>
        <taxon>Gammaproteobacteria</taxon>
        <taxon>Moraxellales</taxon>
        <taxon>Moraxellaceae</taxon>
        <taxon>Acinetobacter</taxon>
        <taxon>Acinetobacter calcoaceticus/baumannii complex</taxon>
    </lineage>
</organism>
<protein>
    <submittedName>
        <fullName evidence="2">Zinc metalloproteinase Mpr protein</fullName>
    </submittedName>
</protein>
<accession>A0A1B2RCZ1</accession>
<geneLocation type="plasmid" evidence="2">
    <name>IHIT7853-OXA-23</name>
</geneLocation>
<dbReference type="Pfam" id="PF10263">
    <property type="entry name" value="SprT-like"/>
    <property type="match status" value="1"/>
</dbReference>
<name>A0A1B2RCZ1_ACIBA</name>
<dbReference type="EMBL" id="KX118105">
    <property type="protein sequence ID" value="AOB42359.1"/>
    <property type="molecule type" value="Genomic_DNA"/>
</dbReference>
<dbReference type="AlphaFoldDB" id="A0A1B2RCZ1"/>
<proteinExistence type="predicted"/>